<dbReference type="EMBL" id="JAEQNA010000001">
    <property type="protein sequence ID" value="MBL0418764.1"/>
    <property type="molecule type" value="Genomic_DNA"/>
</dbReference>
<comment type="caution">
    <text evidence="1">The sequence shown here is derived from an EMBL/GenBank/DDBJ whole genome shotgun (WGS) entry which is preliminary data.</text>
</comment>
<gene>
    <name evidence="1" type="ORF">JI739_00255</name>
</gene>
<keyword evidence="2" id="KW-1185">Reference proteome</keyword>
<proteinExistence type="predicted"/>
<name>A0A936ZC01_9BURK</name>
<dbReference type="AlphaFoldDB" id="A0A936ZC01"/>
<evidence type="ECO:0000313" key="1">
    <source>
        <dbReference type="EMBL" id="MBL0418764.1"/>
    </source>
</evidence>
<organism evidence="1 2">
    <name type="scientific">Ramlibacter aurantiacus</name>
    <dbReference type="NCBI Taxonomy" id="2801330"/>
    <lineage>
        <taxon>Bacteria</taxon>
        <taxon>Pseudomonadati</taxon>
        <taxon>Pseudomonadota</taxon>
        <taxon>Betaproteobacteria</taxon>
        <taxon>Burkholderiales</taxon>
        <taxon>Comamonadaceae</taxon>
        <taxon>Ramlibacter</taxon>
    </lineage>
</organism>
<protein>
    <submittedName>
        <fullName evidence="1">Uncharacterized protein</fullName>
    </submittedName>
</protein>
<sequence>MRFISGTAFGRRIRQRTAEWVRNYTPEFARSNSAKGQAQAMNRRVDALLTVLADEKSASSSTADQVQALRSEPGLPRNSQARLDLLERRAFSALGSKTVHELTSLIGRLSLERDAYSIDGRPVPPELECVARAIDRRLPFSRLLEDNLKALGEQPIEAAQGNPAVRKDFWVDLARAEYSIPDDMYSGELHTRDIEQVGGRRPPAACAEFLQSMVERLALKDIGQFDVIARYAHQGVWSPLQTLSRTPSSPFVVDGVPGRLRGEPLASYSIAPAVDGDFLIDCRLDYPSTLEFLPHDNSTEGRPLTSDSRASATMQLKVSADGRATISQAPRFEIMLKAESPRPVA</sequence>
<dbReference type="RefSeq" id="WP_201681850.1">
    <property type="nucleotide sequence ID" value="NZ_JAEQNA010000001.1"/>
</dbReference>
<accession>A0A936ZC01</accession>
<evidence type="ECO:0000313" key="2">
    <source>
        <dbReference type="Proteomes" id="UP000613011"/>
    </source>
</evidence>
<reference evidence="1" key="1">
    <citation type="submission" date="2021-01" db="EMBL/GenBank/DDBJ databases">
        <title>Ramlibacter sp. strain AW1 16S ribosomal RNA gene Genome sequencing and assembly.</title>
        <authorList>
            <person name="Kang M."/>
        </authorList>
    </citation>
    <scope>NUCLEOTIDE SEQUENCE</scope>
    <source>
        <strain evidence="1">AW1</strain>
    </source>
</reference>
<dbReference type="Proteomes" id="UP000613011">
    <property type="component" value="Unassembled WGS sequence"/>
</dbReference>